<evidence type="ECO:0000256" key="1">
    <source>
        <dbReference type="SAM" id="Coils"/>
    </source>
</evidence>
<gene>
    <name evidence="2" type="ORF">NIES4072_58220</name>
</gene>
<name>A0A2R5FTN2_NOSCO</name>
<sequence>MGHRAWGMGHGALVLSVAEVLGTGVEKRLIHEYQRLIHEYQRLIHEYQRLIHEYQRLIPMPNAQCPMPNAHNYNNDNCSLGGVNPKCLYAAFVAILPR</sequence>
<keyword evidence="1" id="KW-0175">Coiled coil</keyword>
<feature type="coiled-coil region" evidence="1">
    <location>
        <begin position="30"/>
        <end position="57"/>
    </location>
</feature>
<dbReference type="Proteomes" id="UP000245124">
    <property type="component" value="Unassembled WGS sequence"/>
</dbReference>
<protein>
    <submittedName>
        <fullName evidence="2">Uncharacterized protein</fullName>
    </submittedName>
</protein>
<comment type="caution">
    <text evidence="2">The sequence shown here is derived from an EMBL/GenBank/DDBJ whole genome shotgun (WGS) entry which is preliminary data.</text>
</comment>
<dbReference type="AlphaFoldDB" id="A0A2R5FTN2"/>
<dbReference type="EMBL" id="BDUD01000001">
    <property type="protein sequence ID" value="GBG22116.1"/>
    <property type="molecule type" value="Genomic_DNA"/>
</dbReference>
<keyword evidence="3" id="KW-1185">Reference proteome</keyword>
<reference evidence="2 3" key="1">
    <citation type="submission" date="2017-06" db="EMBL/GenBank/DDBJ databases">
        <title>Genome sequencing of cyanobaciteial culture collection at National Institute for Environmental Studies (NIES).</title>
        <authorList>
            <person name="Hirose Y."/>
            <person name="Shimura Y."/>
            <person name="Fujisawa T."/>
            <person name="Nakamura Y."/>
            <person name="Kawachi M."/>
        </authorList>
    </citation>
    <scope>NUCLEOTIDE SEQUENCE [LARGE SCALE GENOMIC DNA]</scope>
    <source>
        <strain evidence="2 3">NIES-4072</strain>
    </source>
</reference>
<evidence type="ECO:0000313" key="3">
    <source>
        <dbReference type="Proteomes" id="UP000245124"/>
    </source>
</evidence>
<organism evidence="2 3">
    <name type="scientific">Nostoc commune NIES-4072</name>
    <dbReference type="NCBI Taxonomy" id="2005467"/>
    <lineage>
        <taxon>Bacteria</taxon>
        <taxon>Bacillati</taxon>
        <taxon>Cyanobacteriota</taxon>
        <taxon>Cyanophyceae</taxon>
        <taxon>Nostocales</taxon>
        <taxon>Nostocaceae</taxon>
        <taxon>Nostoc</taxon>
    </lineage>
</organism>
<accession>A0A2R5FTN2</accession>
<proteinExistence type="predicted"/>
<evidence type="ECO:0000313" key="2">
    <source>
        <dbReference type="EMBL" id="GBG22116.1"/>
    </source>
</evidence>